<evidence type="ECO:0000313" key="2">
    <source>
        <dbReference type="Proteomes" id="UP001057279"/>
    </source>
</evidence>
<evidence type="ECO:0000313" key="1">
    <source>
        <dbReference type="EMBL" id="KAI4588281.1"/>
    </source>
</evidence>
<protein>
    <submittedName>
        <fullName evidence="1">Uncharacterized protein</fullName>
    </submittedName>
</protein>
<comment type="caution">
    <text evidence="1">The sequence shown here is derived from an EMBL/GenBank/DDBJ whole genome shotgun (WGS) entry which is preliminary data.</text>
</comment>
<sequence length="182" mass="19888">MADLGFWVLARTRASGIQHKTFPISEREKMKKAEFLGLAAKEMNGTISKVNVNQMTSILATGAASRARKLAFLLKDSTAPSEMPMSPNDTPLLCCHCPTGTRTLPDTCALSHQTVTIIMAKALNSQTLAPGSCKAPHFGRKYNVDQPQVKESGHEEGQEQNSSQGSQERLQQKKVSEEQSEE</sequence>
<name>A0ACB9VEX4_9CETA</name>
<dbReference type="EMBL" id="CM043027">
    <property type="protein sequence ID" value="KAI4588281.1"/>
    <property type="molecule type" value="Genomic_DNA"/>
</dbReference>
<proteinExistence type="predicted"/>
<reference evidence="1" key="1">
    <citation type="submission" date="2022-03" db="EMBL/GenBank/DDBJ databases">
        <title>Genomic analyses of argali, domestic sheep and their hybrids provide insights into chromosomal evolution, heterosis and genetic basis of agronomic traits.</title>
        <authorList>
            <person name="Li M."/>
        </authorList>
    </citation>
    <scope>NUCLEOTIDE SEQUENCE</scope>
    <source>
        <strain evidence="1">F1 hybrid</strain>
    </source>
</reference>
<organism evidence="1 2">
    <name type="scientific">Ovis ammon polii x Ovis aries</name>
    <dbReference type="NCBI Taxonomy" id="2918886"/>
    <lineage>
        <taxon>Eukaryota</taxon>
        <taxon>Metazoa</taxon>
        <taxon>Chordata</taxon>
        <taxon>Craniata</taxon>
        <taxon>Vertebrata</taxon>
        <taxon>Euteleostomi</taxon>
        <taxon>Mammalia</taxon>
        <taxon>Eutheria</taxon>
        <taxon>Laurasiatheria</taxon>
        <taxon>Artiodactyla</taxon>
        <taxon>Ruminantia</taxon>
        <taxon>Pecora</taxon>
        <taxon>Bovidae</taxon>
        <taxon>Caprinae</taxon>
        <taxon>Ovis</taxon>
    </lineage>
</organism>
<accession>A0ACB9VEX4</accession>
<dbReference type="Proteomes" id="UP001057279">
    <property type="component" value="Linkage Group LG02"/>
</dbReference>
<gene>
    <name evidence="1" type="ORF">MJG53_002689</name>
</gene>
<keyword evidence="2" id="KW-1185">Reference proteome</keyword>